<evidence type="ECO:0000313" key="2">
    <source>
        <dbReference type="Proteomes" id="UP000799539"/>
    </source>
</evidence>
<dbReference type="AlphaFoldDB" id="A0A6A6FNV3"/>
<sequence length="225" mass="24563">MFSWIQKRSGLSIRRKKYHHSRSDSSVSDSSTCTTSSCDSRSTVQTTLTADTDLSDHEDYYSRCSSSSSSSSKGSYEACHWDLKARDLPSRTPSFSSFKTCDSLLSFECLGDEAISVARTATITKYNARGAVCIIQKPALRKVKLFACVSRGGQHGIRPLPTPGTTPEGYPPRAVYQERLNSWEQAGPRDGLCPIGPFAPHPAHSCHYLHLPMPPAASTGIAITK</sequence>
<accession>A0A6A6FNV3</accession>
<organism evidence="1 2">
    <name type="scientific">Cercospora zeae-maydis SCOH1-5</name>
    <dbReference type="NCBI Taxonomy" id="717836"/>
    <lineage>
        <taxon>Eukaryota</taxon>
        <taxon>Fungi</taxon>
        <taxon>Dikarya</taxon>
        <taxon>Ascomycota</taxon>
        <taxon>Pezizomycotina</taxon>
        <taxon>Dothideomycetes</taxon>
        <taxon>Dothideomycetidae</taxon>
        <taxon>Mycosphaerellales</taxon>
        <taxon>Mycosphaerellaceae</taxon>
        <taxon>Cercospora</taxon>
    </lineage>
</organism>
<protein>
    <submittedName>
        <fullName evidence="1">Uncharacterized protein</fullName>
    </submittedName>
</protein>
<reference evidence="1" key="1">
    <citation type="journal article" date="2020" name="Stud. Mycol.">
        <title>101 Dothideomycetes genomes: a test case for predicting lifestyles and emergence of pathogens.</title>
        <authorList>
            <person name="Haridas S."/>
            <person name="Albert R."/>
            <person name="Binder M."/>
            <person name="Bloem J."/>
            <person name="Labutti K."/>
            <person name="Salamov A."/>
            <person name="Andreopoulos B."/>
            <person name="Baker S."/>
            <person name="Barry K."/>
            <person name="Bills G."/>
            <person name="Bluhm B."/>
            <person name="Cannon C."/>
            <person name="Castanera R."/>
            <person name="Culley D."/>
            <person name="Daum C."/>
            <person name="Ezra D."/>
            <person name="Gonzalez J."/>
            <person name="Henrissat B."/>
            <person name="Kuo A."/>
            <person name="Liang C."/>
            <person name="Lipzen A."/>
            <person name="Lutzoni F."/>
            <person name="Magnuson J."/>
            <person name="Mondo S."/>
            <person name="Nolan M."/>
            <person name="Ohm R."/>
            <person name="Pangilinan J."/>
            <person name="Park H.-J."/>
            <person name="Ramirez L."/>
            <person name="Alfaro M."/>
            <person name="Sun H."/>
            <person name="Tritt A."/>
            <person name="Yoshinaga Y."/>
            <person name="Zwiers L.-H."/>
            <person name="Turgeon B."/>
            <person name="Goodwin S."/>
            <person name="Spatafora J."/>
            <person name="Crous P."/>
            <person name="Grigoriev I."/>
        </authorList>
    </citation>
    <scope>NUCLEOTIDE SEQUENCE</scope>
    <source>
        <strain evidence="1">SCOH1-5</strain>
    </source>
</reference>
<dbReference type="Proteomes" id="UP000799539">
    <property type="component" value="Unassembled WGS sequence"/>
</dbReference>
<name>A0A6A6FNV3_9PEZI</name>
<dbReference type="EMBL" id="ML992666">
    <property type="protein sequence ID" value="KAF2215093.1"/>
    <property type="molecule type" value="Genomic_DNA"/>
</dbReference>
<gene>
    <name evidence="1" type="ORF">CERZMDRAFT_82167</name>
</gene>
<dbReference type="OrthoDB" id="3648511at2759"/>
<evidence type="ECO:0000313" key="1">
    <source>
        <dbReference type="EMBL" id="KAF2215093.1"/>
    </source>
</evidence>
<keyword evidence="2" id="KW-1185">Reference proteome</keyword>
<proteinExistence type="predicted"/>